<evidence type="ECO:0000313" key="2">
    <source>
        <dbReference type="EMBL" id="CDH06786.1"/>
    </source>
</evidence>
<dbReference type="Proteomes" id="UP000028483">
    <property type="component" value="Unassembled WGS sequence"/>
</dbReference>
<gene>
    <name evidence="2" type="ORF">XBO1_2450009</name>
</gene>
<proteinExistence type="predicted"/>
<comment type="caution">
    <text evidence="2">The sequence shown here is derived from an EMBL/GenBank/DDBJ whole genome shotgun (WGS) entry which is preliminary data.</text>
</comment>
<sequence>MKTEGITLITHVRRNMKAKFLSLWDRVMLRKRFLIETVNDQLKNISQIEHSRHRSVVGFLLEVVSGLIAYTFQPKKPSLGLRDSEIGMLKQN</sequence>
<name>A0A077PAR4_XENBV</name>
<organism evidence="2">
    <name type="scientific">Xenorhabdus bovienii str. oregonense</name>
    <dbReference type="NCBI Taxonomy" id="1398202"/>
    <lineage>
        <taxon>Bacteria</taxon>
        <taxon>Pseudomonadati</taxon>
        <taxon>Pseudomonadota</taxon>
        <taxon>Gammaproteobacteria</taxon>
        <taxon>Enterobacterales</taxon>
        <taxon>Morganellaceae</taxon>
        <taxon>Xenorhabdus</taxon>
    </lineage>
</organism>
<feature type="domain" description="Transposase DDE" evidence="1">
    <location>
        <begin position="2"/>
        <end position="56"/>
    </location>
</feature>
<evidence type="ECO:0000259" key="1">
    <source>
        <dbReference type="Pfam" id="PF13612"/>
    </source>
</evidence>
<dbReference type="EMBL" id="CBSX010000163">
    <property type="protein sequence ID" value="CDH06786.1"/>
    <property type="molecule type" value="Genomic_DNA"/>
</dbReference>
<reference evidence="2" key="1">
    <citation type="submission" date="2013-07" db="EMBL/GenBank/DDBJ databases">
        <title>Sub-species coevolution in mutualistic symbiosis.</title>
        <authorList>
            <person name="Murfin K."/>
            <person name="Klassen J."/>
            <person name="Lee M."/>
            <person name="Forst S."/>
            <person name="Stock P."/>
            <person name="Goodrich-Blair H."/>
        </authorList>
    </citation>
    <scope>NUCLEOTIDE SEQUENCE [LARGE SCALE GENOMIC DNA]</scope>
    <source>
        <strain evidence="2">Oregonense</strain>
    </source>
</reference>
<protein>
    <submittedName>
        <fullName evidence="2">Transposase</fullName>
    </submittedName>
</protein>
<accession>A0A077PAR4</accession>
<dbReference type="HOGENOM" id="CLU_073308_9_0_6"/>
<dbReference type="InterPro" id="IPR025668">
    <property type="entry name" value="Tnp_DDE_dom"/>
</dbReference>
<dbReference type="AlphaFoldDB" id="A0A077PAR4"/>
<dbReference type="Pfam" id="PF13612">
    <property type="entry name" value="DDE_Tnp_1_3"/>
    <property type="match status" value="1"/>
</dbReference>